<proteinExistence type="predicted"/>
<sequence>MAIVKQSARQHVESALLTIAFGDPALYGTAENAIELPPGAEVVGGEIVVDTAFNSTTNTLTLGDVTTAARYANAVDLKTAARTALTLTGFLTTTTERFIQANLAYTGAAPTAGSVRIRVDYVVAGRALMAWGTGR</sequence>
<gene>
    <name evidence="1" type="ORF">AcdelDRAFT_0879</name>
</gene>
<dbReference type="RefSeq" id="WP_005793781.1">
    <property type="nucleotide sequence ID" value="NZ_ACQT01000014.1"/>
</dbReference>
<comment type="caution">
    <text evidence="1">The sequence shown here is derived from an EMBL/GenBank/DDBJ whole genome shotgun (WGS) entry which is preliminary data.</text>
</comment>
<evidence type="ECO:0000313" key="1">
    <source>
        <dbReference type="EMBL" id="EER61544.1"/>
    </source>
</evidence>
<name>C5T1U9_ACIDE</name>
<accession>C5T1U9</accession>
<reference evidence="1 2" key="1">
    <citation type="submission" date="2009-05" db="EMBL/GenBank/DDBJ databases">
        <title>The draft genome of Acidovorax delafieldii 2AN.</title>
        <authorList>
            <consortium name="US DOE Joint Genome Institute (JGI-PGF)"/>
            <person name="Lucas S."/>
            <person name="Copeland A."/>
            <person name="Lapidus A."/>
            <person name="Glavina del Rio T."/>
            <person name="Tice H."/>
            <person name="Bruce D."/>
            <person name="Goodwin L."/>
            <person name="Pitluck S."/>
            <person name="Larimer F."/>
            <person name="Land M.L."/>
            <person name="Hauser L."/>
            <person name="Shelobolina E.S."/>
            <person name="Picardal F."/>
            <person name="Roden E."/>
            <person name="Emerson D."/>
        </authorList>
    </citation>
    <scope>NUCLEOTIDE SEQUENCE [LARGE SCALE GENOMIC DNA]</scope>
    <source>
        <strain evidence="1 2">2AN</strain>
    </source>
</reference>
<evidence type="ECO:0000313" key="2">
    <source>
        <dbReference type="Proteomes" id="UP000003856"/>
    </source>
</evidence>
<dbReference type="OrthoDB" id="8811574at2"/>
<dbReference type="AlphaFoldDB" id="C5T1U9"/>
<keyword evidence="2" id="KW-1185">Reference proteome</keyword>
<dbReference type="PATRIC" id="fig|573060.9.peg.4306"/>
<dbReference type="Proteomes" id="UP000003856">
    <property type="component" value="Unassembled WGS sequence"/>
</dbReference>
<dbReference type="EMBL" id="ACQT01000014">
    <property type="protein sequence ID" value="EER61544.1"/>
    <property type="molecule type" value="Genomic_DNA"/>
</dbReference>
<organism evidence="1 2">
    <name type="scientific">Acidovorax delafieldii 2AN</name>
    <dbReference type="NCBI Taxonomy" id="573060"/>
    <lineage>
        <taxon>Bacteria</taxon>
        <taxon>Pseudomonadati</taxon>
        <taxon>Pseudomonadota</taxon>
        <taxon>Betaproteobacteria</taxon>
        <taxon>Burkholderiales</taxon>
        <taxon>Comamonadaceae</taxon>
        <taxon>Acidovorax</taxon>
    </lineage>
</organism>
<protein>
    <submittedName>
        <fullName evidence="1">Uncharacterized protein</fullName>
    </submittedName>
</protein>